<dbReference type="GO" id="GO:0016787">
    <property type="term" value="F:hydrolase activity"/>
    <property type="evidence" value="ECO:0007669"/>
    <property type="project" value="UniProtKB-KW"/>
</dbReference>
<evidence type="ECO:0000256" key="4">
    <source>
        <dbReference type="ARBA" id="ARBA00022840"/>
    </source>
</evidence>
<feature type="compositionally biased region" description="Polar residues" evidence="5">
    <location>
        <begin position="626"/>
        <end position="636"/>
    </location>
</feature>
<evidence type="ECO:0000259" key="7">
    <source>
        <dbReference type="Pfam" id="PF13361"/>
    </source>
</evidence>
<feature type="compositionally biased region" description="Basic and acidic residues" evidence="5">
    <location>
        <begin position="604"/>
        <end position="615"/>
    </location>
</feature>
<evidence type="ECO:0000256" key="5">
    <source>
        <dbReference type="SAM" id="MobiDB-lite"/>
    </source>
</evidence>
<evidence type="ECO:0000313" key="8">
    <source>
        <dbReference type="EMBL" id="KGM98318.1"/>
    </source>
</evidence>
<dbReference type="GO" id="GO:0043138">
    <property type="term" value="F:3'-5' DNA helicase activity"/>
    <property type="evidence" value="ECO:0007669"/>
    <property type="project" value="TreeGrafter"/>
</dbReference>
<comment type="caution">
    <text evidence="8">The sequence shown here is derived from an EMBL/GenBank/DDBJ whole genome shotgun (WGS) entry which is preliminary data.</text>
</comment>
<dbReference type="EMBL" id="JENJ01000002">
    <property type="protein sequence ID" value="KGM98318.1"/>
    <property type="molecule type" value="Genomic_DNA"/>
</dbReference>
<feature type="region of interest" description="Disordered" evidence="5">
    <location>
        <begin position="604"/>
        <end position="640"/>
    </location>
</feature>
<dbReference type="InterPro" id="IPR011528">
    <property type="entry name" value="NERD"/>
</dbReference>
<name>A0A0A0ICQ8_CLONO</name>
<evidence type="ECO:0000313" key="9">
    <source>
        <dbReference type="Proteomes" id="UP000030012"/>
    </source>
</evidence>
<dbReference type="RefSeq" id="WP_039252052.1">
    <property type="nucleotide sequence ID" value="NZ_JENJ01000002.1"/>
</dbReference>
<dbReference type="Pfam" id="PF08378">
    <property type="entry name" value="NERD"/>
    <property type="match status" value="1"/>
</dbReference>
<evidence type="ECO:0000256" key="1">
    <source>
        <dbReference type="ARBA" id="ARBA00022741"/>
    </source>
</evidence>
<accession>A0A0A0ICQ8</accession>
<dbReference type="AlphaFoldDB" id="A0A0A0ICQ8"/>
<proteinExistence type="predicted"/>
<dbReference type="GO" id="GO:0003677">
    <property type="term" value="F:DNA binding"/>
    <property type="evidence" value="ECO:0007669"/>
    <property type="project" value="InterPro"/>
</dbReference>
<dbReference type="OrthoDB" id="9787585at2"/>
<evidence type="ECO:0000256" key="2">
    <source>
        <dbReference type="ARBA" id="ARBA00022801"/>
    </source>
</evidence>
<dbReference type="PANTHER" id="PTHR11070">
    <property type="entry name" value="UVRD / RECB / PCRA DNA HELICASE FAMILY MEMBER"/>
    <property type="match status" value="1"/>
</dbReference>
<dbReference type="InterPro" id="IPR000212">
    <property type="entry name" value="DNA_helicase_UvrD/REP"/>
</dbReference>
<dbReference type="Pfam" id="PF13361">
    <property type="entry name" value="UvrD_C"/>
    <property type="match status" value="2"/>
</dbReference>
<reference evidence="8 9" key="1">
    <citation type="submission" date="2014-01" db="EMBL/GenBank/DDBJ databases">
        <title>Plasmidome dynamics in the species complex Clostridium novyi sensu lato converts strains of independent lineages into distinctly different pathogens.</title>
        <authorList>
            <person name="Skarin H."/>
            <person name="Segerman B."/>
        </authorList>
    </citation>
    <scope>NUCLEOTIDE SEQUENCE [LARGE SCALE GENOMIC DNA]</scope>
    <source>
        <strain evidence="8 9">4552</strain>
    </source>
</reference>
<keyword evidence="1" id="KW-0547">Nucleotide-binding</keyword>
<keyword evidence="3 8" id="KW-0347">Helicase</keyword>
<feature type="domain" description="UvrD-like helicase C-terminal" evidence="7">
    <location>
        <begin position="398"/>
        <end position="510"/>
    </location>
</feature>
<gene>
    <name evidence="8" type="ORF">Z968_00865</name>
</gene>
<evidence type="ECO:0000256" key="3">
    <source>
        <dbReference type="ARBA" id="ARBA00022806"/>
    </source>
</evidence>
<protein>
    <submittedName>
        <fullName evidence="8">DNA helicase II</fullName>
    </submittedName>
</protein>
<evidence type="ECO:0000259" key="6">
    <source>
        <dbReference type="Pfam" id="PF08378"/>
    </source>
</evidence>
<dbReference type="GO" id="GO:0005524">
    <property type="term" value="F:ATP binding"/>
    <property type="evidence" value="ECO:0007669"/>
    <property type="project" value="UniProtKB-KW"/>
</dbReference>
<dbReference type="SUPFAM" id="SSF52540">
    <property type="entry name" value="P-loop containing nucleoside triphosphate hydrolases"/>
    <property type="match status" value="1"/>
</dbReference>
<feature type="domain" description="UvrD-like helicase C-terminal" evidence="7">
    <location>
        <begin position="520"/>
        <end position="577"/>
    </location>
</feature>
<keyword evidence="2" id="KW-0378">Hydrolase</keyword>
<dbReference type="Proteomes" id="UP000030012">
    <property type="component" value="Unassembled WGS sequence"/>
</dbReference>
<dbReference type="GO" id="GO:0000725">
    <property type="term" value="P:recombinational repair"/>
    <property type="evidence" value="ECO:0007669"/>
    <property type="project" value="TreeGrafter"/>
</dbReference>
<keyword evidence="4" id="KW-0067">ATP-binding</keyword>
<dbReference type="Gene3D" id="3.40.50.300">
    <property type="entry name" value="P-loop containing nucleotide triphosphate hydrolases"/>
    <property type="match status" value="2"/>
</dbReference>
<dbReference type="InterPro" id="IPR014017">
    <property type="entry name" value="DNA_helicase_UvrD-like_C"/>
</dbReference>
<dbReference type="PANTHER" id="PTHR11070:SF2">
    <property type="entry name" value="ATP-DEPENDENT DNA HELICASE SRS2"/>
    <property type="match status" value="1"/>
</dbReference>
<dbReference type="InterPro" id="IPR027417">
    <property type="entry name" value="P-loop_NTPase"/>
</dbReference>
<organism evidence="8 9">
    <name type="scientific">Clostridium novyi A str. 4552</name>
    <dbReference type="NCBI Taxonomy" id="1444289"/>
    <lineage>
        <taxon>Bacteria</taxon>
        <taxon>Bacillati</taxon>
        <taxon>Bacillota</taxon>
        <taxon>Clostridia</taxon>
        <taxon>Eubacteriales</taxon>
        <taxon>Clostridiaceae</taxon>
        <taxon>Clostridium</taxon>
    </lineage>
</organism>
<sequence>MVDIMAIMIPESISALESVTSGEKKVFKILKDLLPENNIIWFDLRVNRRYPDFIILSPKLGIVVLEIKDWEIKSIESADINEFKLKTLGNCVNPIKQARTYMFNIINELKKDKKLINNDGKYKGNLNFTYGHGVIFTKITRNQFNFEGVLDEKSVIFQDELNLIEKNQDKDMLTSKLQDMIPIKFDFDELKLNTIDRIRGNLFKEVKLSKDNDEIFKVMNLEQEKYAKGLGYGHRVIRGVAGSGKTVVLICRARYLKEVHKDWNILVLCYNKTLAAFLRKSINGDEKDSKVDVIHIHGLINKISKEFGMKTAIYDNQVTENISKITDEMLQKLNKYDAILIDEGQDLEAEWLQFIVKNLRDREYSHLLLASDGAQNLYSRKYTLKSVGIKAVGRTVIMRENYRNTKEILKLGNDLLLDHEVNNNNEDENEFIIEANSVLRSGQIPNVIEANSFDEEVGNIIKGIKDFKDKGLEYGEIAILYPYGKYKGLEYVKIIKEKLKEASIDYDILNKDYNKYEFKYDKDRVKISTIYSAKGLDFKAVFICGINDGLMKRKEESKKLLYVGITRARDILNVTYSVKNELTDVMMKSYKAMIEDKSNEISKSIPSKEIEKETNENNINSKDIETSQNQDAQTVEESPEKKGFLSKFFGGIFK</sequence>
<feature type="domain" description="NERD" evidence="6">
    <location>
        <begin position="21"/>
        <end position="111"/>
    </location>
</feature>
<dbReference type="Pfam" id="PF13245">
    <property type="entry name" value="AAA_19"/>
    <property type="match status" value="1"/>
</dbReference>